<protein>
    <submittedName>
        <fullName evidence="1">Uncharacterized protein</fullName>
    </submittedName>
</protein>
<reference evidence="1 2" key="1">
    <citation type="journal article" date="2018" name="Nat. Ecol. Evol.">
        <title>Pezizomycetes genomes reveal the molecular basis of ectomycorrhizal truffle lifestyle.</title>
        <authorList>
            <person name="Murat C."/>
            <person name="Payen T."/>
            <person name="Noel B."/>
            <person name="Kuo A."/>
            <person name="Morin E."/>
            <person name="Chen J."/>
            <person name="Kohler A."/>
            <person name="Krizsan K."/>
            <person name="Balestrini R."/>
            <person name="Da Silva C."/>
            <person name="Montanini B."/>
            <person name="Hainaut M."/>
            <person name="Levati E."/>
            <person name="Barry K.W."/>
            <person name="Belfiori B."/>
            <person name="Cichocki N."/>
            <person name="Clum A."/>
            <person name="Dockter R.B."/>
            <person name="Fauchery L."/>
            <person name="Guy J."/>
            <person name="Iotti M."/>
            <person name="Le Tacon F."/>
            <person name="Lindquist E.A."/>
            <person name="Lipzen A."/>
            <person name="Malagnac F."/>
            <person name="Mello A."/>
            <person name="Molinier V."/>
            <person name="Miyauchi S."/>
            <person name="Poulain J."/>
            <person name="Riccioni C."/>
            <person name="Rubini A."/>
            <person name="Sitrit Y."/>
            <person name="Splivallo R."/>
            <person name="Traeger S."/>
            <person name="Wang M."/>
            <person name="Zifcakova L."/>
            <person name="Wipf D."/>
            <person name="Zambonelli A."/>
            <person name="Paolocci F."/>
            <person name="Nowrousian M."/>
            <person name="Ottonello S."/>
            <person name="Baldrian P."/>
            <person name="Spatafora J.W."/>
            <person name="Henrissat B."/>
            <person name="Nagy L.G."/>
            <person name="Aury J.M."/>
            <person name="Wincker P."/>
            <person name="Grigoriev I.V."/>
            <person name="Bonfante P."/>
            <person name="Martin F.M."/>
        </authorList>
    </citation>
    <scope>NUCLEOTIDE SEQUENCE [LARGE SCALE GENOMIC DNA]</scope>
    <source>
        <strain evidence="1 2">120613-1</strain>
    </source>
</reference>
<dbReference type="EMBL" id="ML120388">
    <property type="protein sequence ID" value="RPA99393.1"/>
    <property type="molecule type" value="Genomic_DNA"/>
</dbReference>
<organism evidence="1 2">
    <name type="scientific">Choiromyces venosus 120613-1</name>
    <dbReference type="NCBI Taxonomy" id="1336337"/>
    <lineage>
        <taxon>Eukaryota</taxon>
        <taxon>Fungi</taxon>
        <taxon>Dikarya</taxon>
        <taxon>Ascomycota</taxon>
        <taxon>Pezizomycotina</taxon>
        <taxon>Pezizomycetes</taxon>
        <taxon>Pezizales</taxon>
        <taxon>Tuberaceae</taxon>
        <taxon>Choiromyces</taxon>
    </lineage>
</organism>
<gene>
    <name evidence="1" type="ORF">L873DRAFT_1907234</name>
</gene>
<dbReference type="Proteomes" id="UP000276215">
    <property type="component" value="Unassembled WGS sequence"/>
</dbReference>
<name>A0A3N4JMD2_9PEZI</name>
<keyword evidence="2" id="KW-1185">Reference proteome</keyword>
<evidence type="ECO:0000313" key="2">
    <source>
        <dbReference type="Proteomes" id="UP000276215"/>
    </source>
</evidence>
<dbReference type="AlphaFoldDB" id="A0A3N4JMD2"/>
<accession>A0A3N4JMD2</accession>
<sequence length="70" mass="8206">MPISQSFSIQSLSFFINNSRIYCTGIEDYETIKSFAQSIERVEGPRRIWEFVDGTLHPICRLEDDQNQFT</sequence>
<proteinExistence type="predicted"/>
<evidence type="ECO:0000313" key="1">
    <source>
        <dbReference type="EMBL" id="RPA99393.1"/>
    </source>
</evidence>